<dbReference type="EMBL" id="JAVRHK010000018">
    <property type="protein sequence ID" value="MDT0678313.1"/>
    <property type="molecule type" value="Genomic_DNA"/>
</dbReference>
<gene>
    <name evidence="1" type="ORF">RM539_17150</name>
</gene>
<dbReference type="Proteomes" id="UP001262582">
    <property type="component" value="Unassembled WGS sequence"/>
</dbReference>
<dbReference type="RefSeq" id="WP_311504647.1">
    <property type="nucleotide sequence ID" value="NZ_JAVRHK010000018.1"/>
</dbReference>
<keyword evidence="2" id="KW-1185">Reference proteome</keyword>
<name>A0ABU3D9V0_9FLAO</name>
<organism evidence="1 2">
    <name type="scientific">Autumnicola musiva</name>
    <dbReference type="NCBI Taxonomy" id="3075589"/>
    <lineage>
        <taxon>Bacteria</taxon>
        <taxon>Pseudomonadati</taxon>
        <taxon>Bacteroidota</taxon>
        <taxon>Flavobacteriia</taxon>
        <taxon>Flavobacteriales</taxon>
        <taxon>Flavobacteriaceae</taxon>
        <taxon>Autumnicola</taxon>
    </lineage>
</organism>
<protein>
    <submittedName>
        <fullName evidence="1">Uncharacterized protein</fullName>
    </submittedName>
</protein>
<sequence length="290" mass="34740">MDDLSDVIVESDGKEIKEKLIILLNFWALEWNWKTYKNEYFPIKAMAYYELIQFPNITELDPENSNKKRNDFIYWELKELGNFIIGLNKSLSSYPVRHSYMRISFIKKYDADKVRKERSNKFIKEIKEEPDFDQRELKIRNRLIDSDLEETIYFALKVYNDFCKIYEYLNSEFDSTIPINPLTKADKWGGTLPQAVLYHLILIKGGIEDRIDTTSIMNECENLAKKYGFKGWKRWSDFYNAIENKKKEVRSRDPFTYRDAEIVEKTLRENYPKRQDLIGELHNTTHPIYP</sequence>
<evidence type="ECO:0000313" key="2">
    <source>
        <dbReference type="Proteomes" id="UP001262582"/>
    </source>
</evidence>
<evidence type="ECO:0000313" key="1">
    <source>
        <dbReference type="EMBL" id="MDT0678313.1"/>
    </source>
</evidence>
<proteinExistence type="predicted"/>
<reference evidence="1 2" key="1">
    <citation type="submission" date="2023-09" db="EMBL/GenBank/DDBJ databases">
        <authorList>
            <person name="Rey-Velasco X."/>
        </authorList>
    </citation>
    <scope>NUCLEOTIDE SEQUENCE [LARGE SCALE GENOMIC DNA]</scope>
    <source>
        <strain evidence="1 2">F117</strain>
    </source>
</reference>
<comment type="caution">
    <text evidence="1">The sequence shown here is derived from an EMBL/GenBank/DDBJ whole genome shotgun (WGS) entry which is preliminary data.</text>
</comment>
<accession>A0ABU3D9V0</accession>